<evidence type="ECO:0000313" key="1">
    <source>
        <dbReference type="EMBL" id="KAF0039126.1"/>
    </source>
</evidence>
<name>A0A6A4SV65_SCOMX</name>
<gene>
    <name evidence="1" type="ORF">F2P81_009610</name>
</gene>
<dbReference type="EMBL" id="VEVO01000008">
    <property type="protein sequence ID" value="KAF0039126.1"/>
    <property type="molecule type" value="Genomic_DNA"/>
</dbReference>
<accession>A0A6A4SV65</accession>
<sequence length="133" mass="15059">MARRGRNAVRARMLEAKQSRLLRYLASTLLKHGSITGAGQQNKPPPRGLHQLNARKTDRVDSYFLHLLLPGIVIPASKCNVTQSYCNYTAKICSGVVHNSGISFASYHIRIYTDTGKYTYSFYVNRFNHINEL</sequence>
<comment type="caution">
    <text evidence="1">The sequence shown here is derived from an EMBL/GenBank/DDBJ whole genome shotgun (WGS) entry which is preliminary data.</text>
</comment>
<reference evidence="1 2" key="1">
    <citation type="submission" date="2019-06" db="EMBL/GenBank/DDBJ databases">
        <title>Draft genomes of female and male turbot (Scophthalmus maximus).</title>
        <authorList>
            <person name="Xu H."/>
            <person name="Xu X.-W."/>
            <person name="Shao C."/>
            <person name="Chen S."/>
        </authorList>
    </citation>
    <scope>NUCLEOTIDE SEQUENCE [LARGE SCALE GENOMIC DNA]</scope>
    <source>
        <strain evidence="1">Ysfricsl-2016a</strain>
        <tissue evidence="1">Blood</tissue>
    </source>
</reference>
<protein>
    <submittedName>
        <fullName evidence="1">Uncharacterized protein</fullName>
    </submittedName>
</protein>
<proteinExistence type="predicted"/>
<organism evidence="1 2">
    <name type="scientific">Scophthalmus maximus</name>
    <name type="common">Turbot</name>
    <name type="synonym">Psetta maxima</name>
    <dbReference type="NCBI Taxonomy" id="52904"/>
    <lineage>
        <taxon>Eukaryota</taxon>
        <taxon>Metazoa</taxon>
        <taxon>Chordata</taxon>
        <taxon>Craniata</taxon>
        <taxon>Vertebrata</taxon>
        <taxon>Euteleostomi</taxon>
        <taxon>Actinopterygii</taxon>
        <taxon>Neopterygii</taxon>
        <taxon>Teleostei</taxon>
        <taxon>Neoteleostei</taxon>
        <taxon>Acanthomorphata</taxon>
        <taxon>Carangaria</taxon>
        <taxon>Pleuronectiformes</taxon>
        <taxon>Pleuronectoidei</taxon>
        <taxon>Scophthalmidae</taxon>
        <taxon>Scophthalmus</taxon>
    </lineage>
</organism>
<dbReference type="Proteomes" id="UP000438429">
    <property type="component" value="Unassembled WGS sequence"/>
</dbReference>
<dbReference type="AlphaFoldDB" id="A0A6A4SV65"/>
<evidence type="ECO:0000313" key="2">
    <source>
        <dbReference type="Proteomes" id="UP000438429"/>
    </source>
</evidence>